<dbReference type="PROSITE" id="PS50977">
    <property type="entry name" value="HTH_TETR_2"/>
    <property type="match status" value="1"/>
</dbReference>
<dbReference type="Gene3D" id="1.10.357.10">
    <property type="entry name" value="Tetracycline Repressor, domain 2"/>
    <property type="match status" value="1"/>
</dbReference>
<feature type="domain" description="HTH tetR-type" evidence="6">
    <location>
        <begin position="19"/>
        <end position="79"/>
    </location>
</feature>
<organism evidence="7 8">
    <name type="scientific">Rubrobacter marinus</name>
    <dbReference type="NCBI Taxonomy" id="2653852"/>
    <lineage>
        <taxon>Bacteria</taxon>
        <taxon>Bacillati</taxon>
        <taxon>Actinomycetota</taxon>
        <taxon>Rubrobacteria</taxon>
        <taxon>Rubrobacterales</taxon>
        <taxon>Rubrobacteraceae</taxon>
        <taxon>Rubrobacter</taxon>
    </lineage>
</organism>
<dbReference type="RefSeq" id="WP_166397553.1">
    <property type="nucleotide sequence ID" value="NZ_CP045121.1"/>
</dbReference>
<dbReference type="InterPro" id="IPR036271">
    <property type="entry name" value="Tet_transcr_reg_TetR-rel_C_sf"/>
</dbReference>
<dbReference type="PRINTS" id="PR00455">
    <property type="entry name" value="HTHTETR"/>
</dbReference>
<sequence length="210" mass="22725">MTGARATDGDPGGRSKRAEATRRRLLDAADGLFYAGGIRATGVEAIAEGAGVTKMTLYSHFSSKDELVAHYLSERDARWREALEGRLAKHEAPDEKLLAVFDAYREYVVSGELRGCAFVNCAAEFPDREHPARRVAREHKAGLRRRLAGLSAEAGAEEPEVLAERLFVLLEGAYVTAAMEGDEGVVDRARRLAEDLVSAAAVARGEPSRG</sequence>
<feature type="compositionally biased region" description="Basic and acidic residues" evidence="5">
    <location>
        <begin position="7"/>
        <end position="20"/>
    </location>
</feature>
<dbReference type="InterPro" id="IPR011075">
    <property type="entry name" value="TetR_C"/>
</dbReference>
<keyword evidence="2 4" id="KW-0238">DNA-binding</keyword>
<dbReference type="EMBL" id="CP045121">
    <property type="protein sequence ID" value="QIN79878.1"/>
    <property type="molecule type" value="Genomic_DNA"/>
</dbReference>
<dbReference type="InterPro" id="IPR009057">
    <property type="entry name" value="Homeodomain-like_sf"/>
</dbReference>
<dbReference type="GO" id="GO:0003677">
    <property type="term" value="F:DNA binding"/>
    <property type="evidence" value="ECO:0007669"/>
    <property type="project" value="UniProtKB-UniRule"/>
</dbReference>
<evidence type="ECO:0000256" key="4">
    <source>
        <dbReference type="PROSITE-ProRule" id="PRU00335"/>
    </source>
</evidence>
<dbReference type="SUPFAM" id="SSF48498">
    <property type="entry name" value="Tetracyclin repressor-like, C-terminal domain"/>
    <property type="match status" value="1"/>
</dbReference>
<evidence type="ECO:0000259" key="6">
    <source>
        <dbReference type="PROSITE" id="PS50977"/>
    </source>
</evidence>
<evidence type="ECO:0000313" key="8">
    <source>
        <dbReference type="Proteomes" id="UP000502706"/>
    </source>
</evidence>
<feature type="DNA-binding region" description="H-T-H motif" evidence="4">
    <location>
        <begin position="42"/>
        <end position="61"/>
    </location>
</feature>
<accession>A0A6G8Q0C3</accession>
<dbReference type="Proteomes" id="UP000502706">
    <property type="component" value="Chromosome"/>
</dbReference>
<evidence type="ECO:0000313" key="7">
    <source>
        <dbReference type="EMBL" id="QIN79878.1"/>
    </source>
</evidence>
<evidence type="ECO:0000256" key="5">
    <source>
        <dbReference type="SAM" id="MobiDB-lite"/>
    </source>
</evidence>
<evidence type="ECO:0000256" key="2">
    <source>
        <dbReference type="ARBA" id="ARBA00023125"/>
    </source>
</evidence>
<dbReference type="PANTHER" id="PTHR47506:SF1">
    <property type="entry name" value="HTH-TYPE TRANSCRIPTIONAL REGULATOR YJDC"/>
    <property type="match status" value="1"/>
</dbReference>
<proteinExistence type="predicted"/>
<dbReference type="Pfam" id="PF16925">
    <property type="entry name" value="TetR_C_13"/>
    <property type="match status" value="1"/>
</dbReference>
<keyword evidence="1" id="KW-0805">Transcription regulation</keyword>
<feature type="region of interest" description="Disordered" evidence="5">
    <location>
        <begin position="1"/>
        <end position="20"/>
    </location>
</feature>
<evidence type="ECO:0000256" key="1">
    <source>
        <dbReference type="ARBA" id="ARBA00023015"/>
    </source>
</evidence>
<dbReference type="PANTHER" id="PTHR47506">
    <property type="entry name" value="TRANSCRIPTIONAL REGULATORY PROTEIN"/>
    <property type="match status" value="1"/>
</dbReference>
<name>A0A6G8Q0C3_9ACTN</name>
<dbReference type="Pfam" id="PF00440">
    <property type="entry name" value="TetR_N"/>
    <property type="match status" value="1"/>
</dbReference>
<gene>
    <name evidence="7" type="ORF">GBA65_16600</name>
</gene>
<keyword evidence="3" id="KW-0804">Transcription</keyword>
<dbReference type="KEGG" id="rmar:GBA65_16600"/>
<dbReference type="SUPFAM" id="SSF46689">
    <property type="entry name" value="Homeodomain-like"/>
    <property type="match status" value="1"/>
</dbReference>
<keyword evidence="8" id="KW-1185">Reference proteome</keyword>
<dbReference type="AlphaFoldDB" id="A0A6G8Q0C3"/>
<dbReference type="InterPro" id="IPR001647">
    <property type="entry name" value="HTH_TetR"/>
</dbReference>
<protein>
    <submittedName>
        <fullName evidence="7">TetR family transcriptional regulator</fullName>
    </submittedName>
</protein>
<evidence type="ECO:0000256" key="3">
    <source>
        <dbReference type="ARBA" id="ARBA00023163"/>
    </source>
</evidence>
<reference evidence="7 8" key="1">
    <citation type="submission" date="2019-10" db="EMBL/GenBank/DDBJ databases">
        <title>Rubrobacter sp nov SCSIO 52915 isolated from a deep-sea sediment in the South China Sea.</title>
        <authorList>
            <person name="Chen R.W."/>
        </authorList>
    </citation>
    <scope>NUCLEOTIDE SEQUENCE [LARGE SCALE GENOMIC DNA]</scope>
    <source>
        <strain evidence="7 8">SCSIO 52915</strain>
    </source>
</reference>